<keyword evidence="20" id="KW-1185">Reference proteome</keyword>
<feature type="domain" description="AAA+ ATPase" evidence="18">
    <location>
        <begin position="1583"/>
        <end position="1872"/>
    </location>
</feature>
<evidence type="ECO:0000256" key="1">
    <source>
        <dbReference type="ARBA" id="ARBA00004496"/>
    </source>
</evidence>
<evidence type="ECO:0000256" key="9">
    <source>
        <dbReference type="ARBA" id="ARBA00022833"/>
    </source>
</evidence>
<dbReference type="Proteomes" id="UP000321201">
    <property type="component" value="Unassembled WGS sequence"/>
</dbReference>
<dbReference type="GO" id="GO:0003677">
    <property type="term" value="F:DNA binding"/>
    <property type="evidence" value="ECO:0007669"/>
    <property type="project" value="UniProtKB-KW"/>
</dbReference>
<organism evidence="19 20">
    <name type="scientific">Pelomicrobium methylotrophicum</name>
    <dbReference type="NCBI Taxonomy" id="2602750"/>
    <lineage>
        <taxon>Bacteria</taxon>
        <taxon>Pseudomonadati</taxon>
        <taxon>Pseudomonadota</taxon>
        <taxon>Hydrogenophilia</taxon>
        <taxon>Hydrogenophilia incertae sedis</taxon>
        <taxon>Pelomicrobium</taxon>
    </lineage>
</organism>
<evidence type="ECO:0000256" key="8">
    <source>
        <dbReference type="ARBA" id="ARBA00022771"/>
    </source>
</evidence>
<gene>
    <name evidence="19" type="primary">uvrA</name>
    <name evidence="19" type="ORF">FR698_08385</name>
</gene>
<dbReference type="Gene3D" id="1.10.8.280">
    <property type="entry name" value="ABC transporter ATPase domain-like"/>
    <property type="match status" value="1"/>
</dbReference>
<comment type="similarity">
    <text evidence="14">Belongs to the ABC transporter superfamily. UvrA family.</text>
</comment>
<keyword evidence="11" id="KW-0267">Excision nuclease</keyword>
<evidence type="ECO:0000256" key="5">
    <source>
        <dbReference type="ARBA" id="ARBA00022741"/>
    </source>
</evidence>
<dbReference type="GO" id="GO:0008270">
    <property type="term" value="F:zinc ion binding"/>
    <property type="evidence" value="ECO:0007669"/>
    <property type="project" value="UniProtKB-KW"/>
</dbReference>
<feature type="domain" description="AAA+ ATPase" evidence="18">
    <location>
        <begin position="1059"/>
        <end position="1511"/>
    </location>
</feature>
<accession>A0A5C7EXJ4</accession>
<dbReference type="Pfam" id="PF17760">
    <property type="entry name" value="UvrA_inter"/>
    <property type="match status" value="1"/>
</dbReference>
<keyword evidence="5" id="KW-0547">Nucleotide-binding</keyword>
<keyword evidence="10" id="KW-0067">ATP-binding</keyword>
<dbReference type="GO" id="GO:0005737">
    <property type="term" value="C:cytoplasm"/>
    <property type="evidence" value="ECO:0007669"/>
    <property type="project" value="UniProtKB-SubCell"/>
</dbReference>
<evidence type="ECO:0000256" key="17">
    <source>
        <dbReference type="SAM" id="MobiDB-lite"/>
    </source>
</evidence>
<dbReference type="PANTHER" id="PTHR43152:SF3">
    <property type="entry name" value="UVRABC SYSTEM PROTEIN A"/>
    <property type="match status" value="1"/>
</dbReference>
<feature type="domain" description="AAA+ ATPase" evidence="18">
    <location>
        <begin position="662"/>
        <end position="1014"/>
    </location>
</feature>
<dbReference type="EMBL" id="VPFL01000010">
    <property type="protein sequence ID" value="TXF11789.1"/>
    <property type="molecule type" value="Genomic_DNA"/>
</dbReference>
<dbReference type="Pfam" id="PF17755">
    <property type="entry name" value="UvrA_DNA-bind"/>
    <property type="match status" value="1"/>
</dbReference>
<dbReference type="SUPFAM" id="SSF52540">
    <property type="entry name" value="P-loop containing nucleoside triphosphate hydrolases"/>
    <property type="match status" value="4"/>
</dbReference>
<dbReference type="GO" id="GO:0016887">
    <property type="term" value="F:ATP hydrolysis activity"/>
    <property type="evidence" value="ECO:0007669"/>
    <property type="project" value="InterPro"/>
</dbReference>
<keyword evidence="3" id="KW-0479">Metal-binding</keyword>
<dbReference type="InterPro" id="IPR041552">
    <property type="entry name" value="UvrA_DNA-bd"/>
</dbReference>
<evidence type="ECO:0000259" key="18">
    <source>
        <dbReference type="SMART" id="SM00382"/>
    </source>
</evidence>
<dbReference type="PROSITE" id="PS00211">
    <property type="entry name" value="ABC_TRANSPORTER_1"/>
    <property type="match status" value="2"/>
</dbReference>
<dbReference type="SMART" id="SM00382">
    <property type="entry name" value="AAA"/>
    <property type="match status" value="3"/>
</dbReference>
<keyword evidence="6" id="KW-0227">DNA damage</keyword>
<dbReference type="CDD" id="cd03271">
    <property type="entry name" value="ABC_UvrA_II"/>
    <property type="match status" value="1"/>
</dbReference>
<dbReference type="Gene3D" id="1.20.1580.10">
    <property type="entry name" value="ABC transporter ATPase like domain"/>
    <property type="match status" value="3"/>
</dbReference>
<dbReference type="Gene3D" id="3.30.1490.20">
    <property type="entry name" value="ATP-grasp fold, A domain"/>
    <property type="match status" value="1"/>
</dbReference>
<evidence type="ECO:0000256" key="12">
    <source>
        <dbReference type="ARBA" id="ARBA00023125"/>
    </source>
</evidence>
<feature type="region of interest" description="Disordered" evidence="17">
    <location>
        <begin position="1009"/>
        <end position="1033"/>
    </location>
</feature>
<dbReference type="InterPro" id="IPR041102">
    <property type="entry name" value="UvrA_inter"/>
</dbReference>
<keyword evidence="4" id="KW-0677">Repeat</keyword>
<dbReference type="InterPro" id="IPR027417">
    <property type="entry name" value="P-loop_NTPase"/>
</dbReference>
<dbReference type="NCBIfam" id="TIGR00630">
    <property type="entry name" value="uvra"/>
    <property type="match status" value="2"/>
</dbReference>
<keyword evidence="2" id="KW-0963">Cytoplasm</keyword>
<evidence type="ECO:0000256" key="7">
    <source>
        <dbReference type="ARBA" id="ARBA00022769"/>
    </source>
</evidence>
<dbReference type="InterPro" id="IPR004602">
    <property type="entry name" value="UvrA"/>
</dbReference>
<name>A0A5C7EXJ4_9PROT</name>
<dbReference type="InParanoid" id="A0A5C7EXJ4"/>
<dbReference type="RefSeq" id="WP_147799752.1">
    <property type="nucleotide sequence ID" value="NZ_VPFL01000010.1"/>
</dbReference>
<keyword evidence="12" id="KW-0238">DNA-binding</keyword>
<evidence type="ECO:0000256" key="10">
    <source>
        <dbReference type="ARBA" id="ARBA00022840"/>
    </source>
</evidence>
<dbReference type="GO" id="GO:0004518">
    <property type="term" value="F:nuclease activity"/>
    <property type="evidence" value="ECO:0007669"/>
    <property type="project" value="UniProtKB-KW"/>
</dbReference>
<evidence type="ECO:0000256" key="14">
    <source>
        <dbReference type="ARBA" id="ARBA00038000"/>
    </source>
</evidence>
<evidence type="ECO:0000313" key="19">
    <source>
        <dbReference type="EMBL" id="TXF11789.1"/>
    </source>
</evidence>
<evidence type="ECO:0000256" key="15">
    <source>
        <dbReference type="ARBA" id="ARBA00039316"/>
    </source>
</evidence>
<keyword evidence="9" id="KW-0862">Zinc</keyword>
<dbReference type="InterPro" id="IPR017871">
    <property type="entry name" value="ABC_transporter-like_CS"/>
</dbReference>
<dbReference type="OrthoDB" id="9809851at2"/>
<reference evidence="19 20" key="1">
    <citation type="submission" date="2019-08" db="EMBL/GenBank/DDBJ databases">
        <title>Pelomicrobium methylotrophicum gen. nov., sp. nov. a moderately thermophilic, facultatively anaerobic, lithoautotrophic and methylotrophic bacterium isolated from a terrestrial mud volcano.</title>
        <authorList>
            <person name="Slobodkina G.B."/>
            <person name="Merkel A.Y."/>
            <person name="Slobodkin A.I."/>
        </authorList>
    </citation>
    <scope>NUCLEOTIDE SEQUENCE [LARGE SCALE GENOMIC DNA]</scope>
    <source>
        <strain evidence="19 20">SM250</strain>
    </source>
</reference>
<keyword evidence="8" id="KW-0863">Zinc-finger</keyword>
<dbReference type="PANTHER" id="PTHR43152">
    <property type="entry name" value="UVRABC SYSTEM PROTEIN A"/>
    <property type="match status" value="1"/>
</dbReference>
<proteinExistence type="inferred from homology"/>
<dbReference type="Gene3D" id="3.40.50.300">
    <property type="entry name" value="P-loop containing nucleotide triphosphate hydrolases"/>
    <property type="match status" value="5"/>
</dbReference>
<dbReference type="Gene3D" id="3.30.190.20">
    <property type="match status" value="1"/>
</dbReference>
<keyword evidence="13" id="KW-0234">DNA repair</keyword>
<evidence type="ECO:0000256" key="16">
    <source>
        <dbReference type="ARBA" id="ARBA00042156"/>
    </source>
</evidence>
<protein>
    <recommendedName>
        <fullName evidence="15">UvrABC system protein A</fullName>
    </recommendedName>
    <alternativeName>
        <fullName evidence="16">Excinuclease ABC subunit A</fullName>
    </alternativeName>
</protein>
<evidence type="ECO:0000256" key="2">
    <source>
        <dbReference type="ARBA" id="ARBA00022490"/>
    </source>
</evidence>
<dbReference type="GO" id="GO:0006289">
    <property type="term" value="P:nucleotide-excision repair"/>
    <property type="evidence" value="ECO:0007669"/>
    <property type="project" value="InterPro"/>
</dbReference>
<comment type="subcellular location">
    <subcellularLocation>
        <location evidence="1">Cytoplasm</location>
    </subcellularLocation>
</comment>
<evidence type="ECO:0000256" key="13">
    <source>
        <dbReference type="ARBA" id="ARBA00023204"/>
    </source>
</evidence>
<dbReference type="GO" id="GO:0005524">
    <property type="term" value="F:ATP binding"/>
    <property type="evidence" value="ECO:0007669"/>
    <property type="project" value="UniProtKB-KW"/>
</dbReference>
<evidence type="ECO:0000256" key="6">
    <source>
        <dbReference type="ARBA" id="ARBA00022763"/>
    </source>
</evidence>
<dbReference type="InterPro" id="IPR013815">
    <property type="entry name" value="ATP_grasp_subdomain_1"/>
</dbReference>
<dbReference type="GO" id="GO:0009380">
    <property type="term" value="C:excinuclease repair complex"/>
    <property type="evidence" value="ECO:0007669"/>
    <property type="project" value="InterPro"/>
</dbReference>
<evidence type="ECO:0000256" key="3">
    <source>
        <dbReference type="ARBA" id="ARBA00022723"/>
    </source>
</evidence>
<evidence type="ECO:0000313" key="20">
    <source>
        <dbReference type="Proteomes" id="UP000321201"/>
    </source>
</evidence>
<sequence length="1925" mass="210618">MSSEYIVVEGARQNNLKGISLKLPLNELIVVTGVSGAGKSSLAFDTLYAEGQRRYVETFSPYARQFLERRDRPRVDRIDGIPPAIAIDQANPVRTSRSTVGTMTELSDYLKLLFARAAQLYCRGCGRPVRRDTPQSIYEALAERARAAGDPRLTIAFPVVVPGNFSENEVRQLLERQGYTRIHAQKDNTLEVVQDRLRLGTADRDRVIEALEAALRAGQGRVNVYALGDKVFAPARHPQEEGGSLLTAPVVWRFSTDLHCADCDIHYREPTPSLFSFNSPIGACDTCRGFGRVIGIDFGLVIPDESKSLAQGAIKPWQTPSYRECQDDLMRFARRRGVPTDVPWRRLAEAHRRWILEGDPDWESWEASWPKKWYGVRRFFDWLETKSYKMHIRVLLSKYRAYTPCPACGGARLKPEALLWRLGTHACSDRVIERGRRQRPAGATFSDEQFEMLPGLTLHDVALLSIDRCLDFFQHLRLPEGAVDEAVALLLSEIRSRLQYLVDVGLGYLTLDRQSRTLSGGEVQRINLTTALGTSLVNTLFVLDEPSVGLHPRDIERVVGVLHRLRDAGNSLVVVEHDPGVMLAADRILDLGPGPGEQGGQVVFFGTPAELARDSRSLTGQYLRGEKRVGSRPRRQGEPSAWLEVLGATGHNLKGIDVRIPLNRLVCVTGVSGSGKSTLVQHVLYPTLAKLKGRAVETPGAPADIRGHERLADVVLVDQSPIGKTARSNPASYVGAFDAIRKLFAAEPAAKERGYTASTFSFNAGDGRCPTCGGSGFEHVEMQFLSDLYLRCPDCDGRRFRPEVLEVKRVPPPGRESLAPCSIADVLDMTVTQAVEFFSDQPEVLQALEPLQAVGLGYVKLGQPVPTLSGGEAQRLKLAGHLAQARRASASRLRGGARRASAGEDASSSPPRACLFLFDEPTTGLHFADIAVLLQAFDQLLAEGHTLLVIEHNLDVIAAADWIIDLGPEGGEAGGEVVCAGTPSQVARHPRSATGAALAKRQALAHVLDGAQSDPKPDPSPARPPLGARSSAAPRDGAFIHVHHAREHNLKNVDIRIPRERFTVITGISGSGKSTLAFDILFAEGQRRYLESLNAYARQFVQPATRPDVDAIFGIPPTVAIEQRTSRGGRKSTVATLTEIYHFLRLLFVKLGVQYCPECQIPIEPQTMEVIAARLLRDWRGRRVALLAPLVVGRKGYYTDLAKWAARRGYRQLRVDGELTPTDPWPRLARYREHDIELPVAEVTVSSRDERLLREALARTLALGKGVVKVAPLEGSNARRGRDGEATFSVRRACPRCGRSFPELDPRLFSFNSKHGWCPRCYGTGLVLPGFDAQQTGEEVWWNEWWEGETRPCPECDGRRLNAEALAVRFQGQNIAELTALSIGEAQRYFQRLKLSGRAAEVARDILPELASRLAFLNQVGLDYLTLDRSAPTLSGGEAQRIRLAAQLGSNLRGVCYVLDEPTIGLHVRDNRRLLAALSELRDKGNTVVVVEHDEETIRLAEHVVDLGPGAGAQGGRVVAEGTVGELIRNPHSVTGRCLAQPLAHPLLGTRRPVALDAPQAQALEVVGARLHNLKAVHVKIPLARLVAVTGVSGSGKSTLVRDVLYASLQALLSGRRRSQAELKGCDELRGWQQVQRVLEVDQTPIGKTPRSCPATYVGVWDGIRRLFAQMPEARMRGYGPSRFSFNVAGGRCDACEGQGMKTIGMSFLPEVKVVCDVCGGARFTPETLAVRFKGKNAGEVLAMSVDEAVEFFAAQPSIHHPLRLLQDVGLGYLTLGQQSPTLSGGEAQRIKLVTELAKVRPAVTRRRSMTGSGNGGTLYVLDEPTVGLHMADVEKLVRVLHRLVDAGNTVVVIEHNLDVIAEADWVIDLGPEGGDAGGRVVAQGTPEAVARVKHGSHTARALADFLRGKRDLGAERSSRGRASA</sequence>
<keyword evidence="7" id="KW-0228">DNA excision</keyword>
<evidence type="ECO:0000256" key="11">
    <source>
        <dbReference type="ARBA" id="ARBA00022881"/>
    </source>
</evidence>
<dbReference type="InterPro" id="IPR003593">
    <property type="entry name" value="AAA+_ATPase"/>
</dbReference>
<comment type="caution">
    <text evidence="19">The sequence shown here is derived from an EMBL/GenBank/DDBJ whole genome shotgun (WGS) entry which is preliminary data.</text>
</comment>
<evidence type="ECO:0000256" key="4">
    <source>
        <dbReference type="ARBA" id="ARBA00022737"/>
    </source>
</evidence>